<name>A0A1T4UJS7_9GAMM</name>
<accession>A0A1T4UJS7</accession>
<organism evidence="1 2">
    <name type="scientific">Photobacterium toruni</name>
    <dbReference type="NCBI Taxonomy" id="1935446"/>
    <lineage>
        <taxon>Bacteria</taxon>
        <taxon>Pseudomonadati</taxon>
        <taxon>Pseudomonadota</taxon>
        <taxon>Gammaproteobacteria</taxon>
        <taxon>Vibrionales</taxon>
        <taxon>Vibrionaceae</taxon>
        <taxon>Photobacterium</taxon>
    </lineage>
</organism>
<proteinExistence type="predicted"/>
<evidence type="ECO:0000313" key="2">
    <source>
        <dbReference type="Proteomes" id="UP000191116"/>
    </source>
</evidence>
<evidence type="ECO:0000313" key="1">
    <source>
        <dbReference type="EMBL" id="SKA52939.1"/>
    </source>
</evidence>
<gene>
    <name evidence="1" type="ORF">CZ814_03372</name>
</gene>
<reference evidence="1 2" key="1">
    <citation type="submission" date="2017-02" db="EMBL/GenBank/DDBJ databases">
        <authorList>
            <person name="Peterson S.W."/>
        </authorList>
    </citation>
    <scope>NUCLEOTIDE SEQUENCE [LARGE SCALE GENOMIC DNA]</scope>
    <source>
        <strain evidence="1 2">CECT 9189</strain>
    </source>
</reference>
<dbReference type="EMBL" id="FUWP01000025">
    <property type="protein sequence ID" value="SKA52939.1"/>
    <property type="molecule type" value="Genomic_DNA"/>
</dbReference>
<dbReference type="RefSeq" id="WP_080176087.1">
    <property type="nucleotide sequence ID" value="NZ_AP024857.1"/>
</dbReference>
<dbReference type="AlphaFoldDB" id="A0A1T4UJS7"/>
<dbReference type="Proteomes" id="UP000191116">
    <property type="component" value="Unassembled WGS sequence"/>
</dbReference>
<sequence length="103" mass="11661">MLTGIQKLQLAKQLKQLRSQIKSNSIKGIEKLNLAKEIKAIRAQITGKVKKLTSRLDDLIKGKYDNLTPPKFIALVREISEEENDFESVKNPVINYVQKNIAA</sequence>
<protein>
    <submittedName>
        <fullName evidence="1">Uncharacterized protein</fullName>
    </submittedName>
</protein>